<name>A0A2H1X2H0_SPOFR</name>
<dbReference type="EMBL" id="ODYU01012925">
    <property type="protein sequence ID" value="SOQ59467.1"/>
    <property type="molecule type" value="Genomic_DNA"/>
</dbReference>
<sequence length="104" mass="12146">MEYLTLEGYKVEGKTDLKSMSSHRTCSRVERIECNIEIKINAHWMQKTDLSVAEHVCSGVFMFVSTVDPGLQELQRYGRLWRTCPIKKKNRINEDDVYSVDVFL</sequence>
<protein>
    <submittedName>
        <fullName evidence="1">SFRICE_036798</fullName>
    </submittedName>
</protein>
<reference evidence="1" key="1">
    <citation type="submission" date="2016-07" db="EMBL/GenBank/DDBJ databases">
        <authorList>
            <person name="Bretaudeau A."/>
        </authorList>
    </citation>
    <scope>NUCLEOTIDE SEQUENCE</scope>
    <source>
        <strain evidence="1">Rice</strain>
        <tissue evidence="1">Whole body</tissue>
    </source>
</reference>
<proteinExistence type="predicted"/>
<evidence type="ECO:0000313" key="1">
    <source>
        <dbReference type="EMBL" id="SOQ59467.1"/>
    </source>
</evidence>
<accession>A0A2H1X2H0</accession>
<dbReference type="AlphaFoldDB" id="A0A2H1X2H0"/>
<gene>
    <name evidence="1" type="ORF">SFRICE_036798</name>
</gene>
<organism evidence="1">
    <name type="scientific">Spodoptera frugiperda</name>
    <name type="common">Fall armyworm</name>
    <dbReference type="NCBI Taxonomy" id="7108"/>
    <lineage>
        <taxon>Eukaryota</taxon>
        <taxon>Metazoa</taxon>
        <taxon>Ecdysozoa</taxon>
        <taxon>Arthropoda</taxon>
        <taxon>Hexapoda</taxon>
        <taxon>Insecta</taxon>
        <taxon>Pterygota</taxon>
        <taxon>Neoptera</taxon>
        <taxon>Endopterygota</taxon>
        <taxon>Lepidoptera</taxon>
        <taxon>Glossata</taxon>
        <taxon>Ditrysia</taxon>
        <taxon>Noctuoidea</taxon>
        <taxon>Noctuidae</taxon>
        <taxon>Amphipyrinae</taxon>
        <taxon>Spodoptera</taxon>
    </lineage>
</organism>